<dbReference type="PIRSF" id="PIRSF017082">
    <property type="entry name" value="YflP"/>
    <property type="match status" value="1"/>
</dbReference>
<comment type="caution">
    <text evidence="3">The sequence shown here is derived from an EMBL/GenBank/DDBJ whole genome shotgun (WGS) entry which is preliminary data.</text>
</comment>
<feature type="signal peptide" evidence="2">
    <location>
        <begin position="1"/>
        <end position="22"/>
    </location>
</feature>
<evidence type="ECO:0000313" key="3">
    <source>
        <dbReference type="EMBL" id="TDP72975.1"/>
    </source>
</evidence>
<evidence type="ECO:0000256" key="2">
    <source>
        <dbReference type="SAM" id="SignalP"/>
    </source>
</evidence>
<dbReference type="RefSeq" id="WP_133700394.1">
    <property type="nucleotide sequence ID" value="NZ_SNXS01000002.1"/>
</dbReference>
<keyword evidence="3" id="KW-0675">Receptor</keyword>
<feature type="chain" id="PRO_5020290016" evidence="2">
    <location>
        <begin position="23"/>
        <end position="321"/>
    </location>
</feature>
<dbReference type="InterPro" id="IPR005064">
    <property type="entry name" value="BUG"/>
</dbReference>
<dbReference type="PANTHER" id="PTHR42928">
    <property type="entry name" value="TRICARBOXYLATE-BINDING PROTEIN"/>
    <property type="match status" value="1"/>
</dbReference>
<comment type="similarity">
    <text evidence="1">Belongs to the UPF0065 (bug) family.</text>
</comment>
<dbReference type="AlphaFoldDB" id="A0A4R6QRV9"/>
<dbReference type="Pfam" id="PF03401">
    <property type="entry name" value="TctC"/>
    <property type="match status" value="1"/>
</dbReference>
<dbReference type="Gene3D" id="3.40.190.150">
    <property type="entry name" value="Bordetella uptake gene, domain 1"/>
    <property type="match status" value="1"/>
</dbReference>
<dbReference type="EMBL" id="SNXS01000002">
    <property type="protein sequence ID" value="TDP72975.1"/>
    <property type="molecule type" value="Genomic_DNA"/>
</dbReference>
<keyword evidence="2" id="KW-0732">Signal</keyword>
<dbReference type="Proteomes" id="UP000295361">
    <property type="component" value="Unassembled WGS sequence"/>
</dbReference>
<evidence type="ECO:0000256" key="1">
    <source>
        <dbReference type="ARBA" id="ARBA00006987"/>
    </source>
</evidence>
<evidence type="ECO:0000313" key="4">
    <source>
        <dbReference type="Proteomes" id="UP000295361"/>
    </source>
</evidence>
<dbReference type="InterPro" id="IPR042100">
    <property type="entry name" value="Bug_dom1"/>
</dbReference>
<reference evidence="3 4" key="1">
    <citation type="submission" date="2019-03" db="EMBL/GenBank/DDBJ databases">
        <title>Genomic Encyclopedia of Type Strains, Phase IV (KMG-IV): sequencing the most valuable type-strain genomes for metagenomic binning, comparative biology and taxonomic classification.</title>
        <authorList>
            <person name="Goeker M."/>
        </authorList>
    </citation>
    <scope>NUCLEOTIDE SEQUENCE [LARGE SCALE GENOMIC DNA]</scope>
    <source>
        <strain evidence="3 4">DSM 16998</strain>
    </source>
</reference>
<organism evidence="3 4">
    <name type="scientific">Roseateles toxinivorans</name>
    <dbReference type="NCBI Taxonomy" id="270368"/>
    <lineage>
        <taxon>Bacteria</taxon>
        <taxon>Pseudomonadati</taxon>
        <taxon>Pseudomonadota</taxon>
        <taxon>Betaproteobacteria</taxon>
        <taxon>Burkholderiales</taxon>
        <taxon>Sphaerotilaceae</taxon>
        <taxon>Roseateles</taxon>
    </lineage>
</organism>
<dbReference type="OrthoDB" id="8956487at2"/>
<proteinExistence type="inferred from homology"/>
<keyword evidence="4" id="KW-1185">Reference proteome</keyword>
<gene>
    <name evidence="3" type="ORF">DES47_102721</name>
</gene>
<name>A0A4R6QRV9_9BURK</name>
<dbReference type="InParanoid" id="A0A4R6QRV9"/>
<dbReference type="Gene3D" id="3.40.190.10">
    <property type="entry name" value="Periplasmic binding protein-like II"/>
    <property type="match status" value="1"/>
</dbReference>
<accession>A0A4R6QRV9</accession>
<dbReference type="CDD" id="cd13578">
    <property type="entry name" value="PBP2_Bug27"/>
    <property type="match status" value="1"/>
</dbReference>
<protein>
    <submittedName>
        <fullName evidence="3">Tripartite-type tricarboxylate transporter receptor subunit TctC</fullName>
    </submittedName>
</protein>
<sequence>MLTRPLQSLVLAAALLSASAHAAYPDKPIHLIVPWAAGGSTDAVARAIAQRMGETMGTTVVVDNRSGASGRIGTEAAAKAPPDGYTINIIELPHAIAPAVLLKVPYDLLRDFTPVSMIGTSPLMLFVNSSQYKTGDIKGFIADGRASKKPWPIAHSGNGSISHLSGELFAAASRIKIDAIPYRGSAPALTDVAAGLVVGHFSTLASGASLLSAGKLSALVVTGSSRFAGMPDVPTASEVGIPGMQFNQWWAVVAPATTPVEIVQRLNKEVLAALAHPGTRERLNALNIELKGSSPTELRSFMRSEVAHWAEVARKAGVIPE</sequence>
<dbReference type="PANTHER" id="PTHR42928:SF5">
    <property type="entry name" value="BLR1237 PROTEIN"/>
    <property type="match status" value="1"/>
</dbReference>
<dbReference type="SUPFAM" id="SSF53850">
    <property type="entry name" value="Periplasmic binding protein-like II"/>
    <property type="match status" value="1"/>
</dbReference>